<evidence type="ECO:0000313" key="1">
    <source>
        <dbReference type="EMBL" id="PWW74282.1"/>
    </source>
</evidence>
<dbReference type="AlphaFoldDB" id="A0A317SIP3"/>
<dbReference type="Gene3D" id="3.30.420.10">
    <property type="entry name" value="Ribonuclease H-like superfamily/Ribonuclease H"/>
    <property type="match status" value="1"/>
</dbReference>
<accession>A0A317SIP3</accession>
<dbReference type="Proteomes" id="UP000246991">
    <property type="component" value="Unassembled WGS sequence"/>
</dbReference>
<organism evidence="1 2">
    <name type="scientific">Tuber magnatum</name>
    <name type="common">white Piedmont truffle</name>
    <dbReference type="NCBI Taxonomy" id="42249"/>
    <lineage>
        <taxon>Eukaryota</taxon>
        <taxon>Fungi</taxon>
        <taxon>Dikarya</taxon>
        <taxon>Ascomycota</taxon>
        <taxon>Pezizomycotina</taxon>
        <taxon>Pezizomycetes</taxon>
        <taxon>Pezizales</taxon>
        <taxon>Tuberaceae</taxon>
        <taxon>Tuber</taxon>
    </lineage>
</organism>
<dbReference type="EMBL" id="PYWC01000063">
    <property type="protein sequence ID" value="PWW74282.1"/>
    <property type="molecule type" value="Genomic_DNA"/>
</dbReference>
<protein>
    <recommendedName>
        <fullName evidence="3">Tc1-like transposase DDE domain-containing protein</fullName>
    </recommendedName>
</protein>
<comment type="caution">
    <text evidence="1">The sequence shown here is derived from an EMBL/GenBank/DDBJ whole genome shotgun (WGS) entry which is preliminary data.</text>
</comment>
<feature type="non-terminal residue" evidence="1">
    <location>
        <position position="1"/>
    </location>
</feature>
<sequence length="92" mass="11207">HLVVFFPKFHCKINWIEYFWTQCKRYAREYCDYTLTGLWAQIPDAIASVKVTTIHSCYHQCPWRIQAFHGRVIYGTPNYNNYVKEYKSHRRV</sequence>
<name>A0A317SIP3_9PEZI</name>
<feature type="non-terminal residue" evidence="1">
    <location>
        <position position="92"/>
    </location>
</feature>
<dbReference type="InterPro" id="IPR036397">
    <property type="entry name" value="RNaseH_sf"/>
</dbReference>
<proteinExistence type="predicted"/>
<dbReference type="OrthoDB" id="5411700at2759"/>
<dbReference type="STRING" id="42249.A0A317SIP3"/>
<gene>
    <name evidence="1" type="ORF">C7212DRAFT_134534</name>
</gene>
<reference evidence="1 2" key="1">
    <citation type="submission" date="2018-03" db="EMBL/GenBank/DDBJ databases">
        <title>Genomes of Pezizomycetes fungi and the evolution of truffles.</title>
        <authorList>
            <person name="Murat C."/>
            <person name="Payen T."/>
            <person name="Noel B."/>
            <person name="Kuo A."/>
            <person name="Martin F.M."/>
        </authorList>
    </citation>
    <scope>NUCLEOTIDE SEQUENCE [LARGE SCALE GENOMIC DNA]</scope>
    <source>
        <strain evidence="1">091103-1</strain>
    </source>
</reference>
<keyword evidence="2" id="KW-1185">Reference proteome</keyword>
<evidence type="ECO:0000313" key="2">
    <source>
        <dbReference type="Proteomes" id="UP000246991"/>
    </source>
</evidence>
<dbReference type="GO" id="GO:0003676">
    <property type="term" value="F:nucleic acid binding"/>
    <property type="evidence" value="ECO:0007669"/>
    <property type="project" value="InterPro"/>
</dbReference>
<evidence type="ECO:0008006" key="3">
    <source>
        <dbReference type="Google" id="ProtNLM"/>
    </source>
</evidence>